<reference evidence="1" key="1">
    <citation type="submission" date="2020-09" db="EMBL/GenBank/DDBJ databases">
        <authorList>
            <person name="Kim M.K."/>
        </authorList>
    </citation>
    <scope>NUCLEOTIDE SEQUENCE</scope>
    <source>
        <strain evidence="1">BT704</strain>
    </source>
</reference>
<accession>A0A927AZ02</accession>
<protein>
    <submittedName>
        <fullName evidence="1">Uncharacterized protein</fullName>
    </submittedName>
</protein>
<comment type="caution">
    <text evidence="1">The sequence shown here is derived from an EMBL/GenBank/DDBJ whole genome shotgun (WGS) entry which is preliminary data.</text>
</comment>
<proteinExistence type="predicted"/>
<dbReference type="EMBL" id="JACXAA010000002">
    <property type="protein sequence ID" value="MBD2752383.1"/>
    <property type="molecule type" value="Genomic_DNA"/>
</dbReference>
<evidence type="ECO:0000313" key="2">
    <source>
        <dbReference type="Proteomes" id="UP000653797"/>
    </source>
</evidence>
<dbReference type="Proteomes" id="UP000653797">
    <property type="component" value="Unassembled WGS sequence"/>
</dbReference>
<organism evidence="1 2">
    <name type="scientific">Spirosoma validum</name>
    <dbReference type="NCBI Taxonomy" id="2771355"/>
    <lineage>
        <taxon>Bacteria</taxon>
        <taxon>Pseudomonadati</taxon>
        <taxon>Bacteroidota</taxon>
        <taxon>Cytophagia</taxon>
        <taxon>Cytophagales</taxon>
        <taxon>Cytophagaceae</taxon>
        <taxon>Spirosoma</taxon>
    </lineage>
</organism>
<dbReference type="AlphaFoldDB" id="A0A927AZ02"/>
<dbReference type="RefSeq" id="WP_191038028.1">
    <property type="nucleotide sequence ID" value="NZ_JACXAA010000002.1"/>
</dbReference>
<sequence length="295" mass="33796">MLLQSLILFLLATNLLTTGCQSGQTYDEPKRHFHTVDYVDVGKQMNRVPTPYIVDVSHQSKRLIFIGCDHIRDSTNKQFAVIQRCFSQLKPQVAFNEGGQINESVHYSSLNKAAFEAGETGCLKYLSDQAGVHLLNGDTPDSLEFALTLKRFPKEEMYLYYVMERIVIPYLSFGNQKESFETYFNDGVKWLVNNDFPLASHEQTFAYFNDLYQKYIKRPFVPALTGDVEKFDYINGGDCHFCALGRQSKMIRDSILLTKLDQALDQYNRIIVTFGKGHALAVKPALIQIMNKDRR</sequence>
<name>A0A927AZ02_9BACT</name>
<evidence type="ECO:0000313" key="1">
    <source>
        <dbReference type="EMBL" id="MBD2752383.1"/>
    </source>
</evidence>
<keyword evidence="2" id="KW-1185">Reference proteome</keyword>
<gene>
    <name evidence="1" type="ORF">IC230_05745</name>
</gene>